<dbReference type="SUPFAM" id="SSF81296">
    <property type="entry name" value="E set domains"/>
    <property type="match status" value="1"/>
</dbReference>
<accession>A0A5J4Z329</accession>
<reference evidence="4" key="1">
    <citation type="journal article" date="2019" name="Nat. Commun.">
        <title>Expansion of phycobilisome linker gene families in mesophilic red algae.</title>
        <authorList>
            <person name="Lee J."/>
            <person name="Kim D."/>
            <person name="Bhattacharya D."/>
            <person name="Yoon H.S."/>
        </authorList>
    </citation>
    <scope>NUCLEOTIDE SEQUENCE [LARGE SCALE GENOMIC DNA]</scope>
    <source>
        <strain evidence="4">CCMP 1328</strain>
    </source>
</reference>
<evidence type="ECO:0000256" key="1">
    <source>
        <dbReference type="ARBA" id="ARBA00008061"/>
    </source>
</evidence>
<dbReference type="OMA" id="WGNDFGR"/>
<dbReference type="Gene3D" id="2.60.40.10">
    <property type="entry name" value="Immunoglobulins"/>
    <property type="match status" value="1"/>
</dbReference>
<feature type="domain" description="Glycosyl hydrolase family 13 catalytic" evidence="2">
    <location>
        <begin position="169"/>
        <end position="586"/>
    </location>
</feature>
<comment type="similarity">
    <text evidence="1">Belongs to the glycosyl hydrolase 13 family.</text>
</comment>
<dbReference type="GO" id="GO:0005975">
    <property type="term" value="P:carbohydrate metabolic process"/>
    <property type="evidence" value="ECO:0007669"/>
    <property type="project" value="InterPro"/>
</dbReference>
<dbReference type="CDD" id="cd11326">
    <property type="entry name" value="AmyAc_Glg_debranch"/>
    <property type="match status" value="1"/>
</dbReference>
<dbReference type="SUPFAM" id="SSF51011">
    <property type="entry name" value="Glycosyl hydrolase domain"/>
    <property type="match status" value="1"/>
</dbReference>
<dbReference type="OrthoDB" id="204980at2759"/>
<evidence type="ECO:0000313" key="3">
    <source>
        <dbReference type="EMBL" id="KAA8497304.1"/>
    </source>
</evidence>
<dbReference type="InterPro" id="IPR013783">
    <property type="entry name" value="Ig-like_fold"/>
</dbReference>
<dbReference type="AlphaFoldDB" id="A0A5J4Z329"/>
<sequence>MVQDFGSKIKLGKGKPLPYGVSEHGTGVNFAIYAREKSDMALVLYEPAQATSSASTGSKKQTKVVLRLDPHVNRTGHVWHVHVYPYLEGFEYMWKVGKDEDINPKWGTNLALDPYALVLKTPMGPKSFNNHDLIPFRPRAVIPRRRFLDFDWKGVSSPKIPLKDIVVYEMHVRGFTMSGMSKTRAPGTYLGIVEKIPYLKALGVNCVELLPVFEFNECEWNLKNPVSGKKLAQYWGYSTVHFFSPMNRYALEAGDLTAADEFRIMVRELHRAGMEVWLDVVFNHTAEFGDGGLPPGFFGMKALGLDTYYMRDAKGKYMDFTGCGNTVNCNNPVTAEWVHNCLRYWVHEMGVDGFRFDLAAAMCRDPKGNPMSDPPVIQRISKDPTMRDVKLVAEAWDCAGLYLVGNFPHYGVWAEWNGKYRDSARSFIRGVGHAKKDFATRLCGSKDLYGAGRRAYHSINFVTAHDGFSMMDLVSYNEKHNEQNGENNRDGEAHNGSWNCGVEGHTSDFAIRSLRMRQVKNFFVALMVSAGTPMVLMGDEYGHTKNGNNNGWCQDSDLSYFQWKKLAEEEGAKELLRFTTSIIRFRRKNKFLMRDHFIESSDIQWHGAQPFNPNWDSEYNFMACTLIDHEHGEDIYVAFNAGNHQYDVTIPDRGGRGRWYRIVDTNLPFPKDFNADKSVPAPSSYNMAPYSSLILKASREGGEIVAGNKFMSSYSLASFQRKQSAFGLALPSLPSVASFSDLADLAPQQLVGETTVTAEVLKSSPSCIDLAFPPPPTLHRTLSRWDLSKEP</sequence>
<dbReference type="InterPro" id="IPR013780">
    <property type="entry name" value="Glyco_hydro_b"/>
</dbReference>
<evidence type="ECO:0000313" key="4">
    <source>
        <dbReference type="Proteomes" id="UP000324585"/>
    </source>
</evidence>
<dbReference type="InterPro" id="IPR017853">
    <property type="entry name" value="GH"/>
</dbReference>
<dbReference type="InterPro" id="IPR014756">
    <property type="entry name" value="Ig_E-set"/>
</dbReference>
<dbReference type="Pfam" id="PF00128">
    <property type="entry name" value="Alpha-amylase"/>
    <property type="match status" value="1"/>
</dbReference>
<protein>
    <submittedName>
        <fullName evidence="3">Isoamylase 1, chloroplastic</fullName>
    </submittedName>
</protein>
<comment type="caution">
    <text evidence="3">The sequence shown here is derived from an EMBL/GenBank/DDBJ whole genome shotgun (WGS) entry which is preliminary data.</text>
</comment>
<dbReference type="InterPro" id="IPR006047">
    <property type="entry name" value="GH13_cat_dom"/>
</dbReference>
<name>A0A5J4Z329_PORPP</name>
<dbReference type="EMBL" id="VRMN01000002">
    <property type="protein sequence ID" value="KAA8497304.1"/>
    <property type="molecule type" value="Genomic_DNA"/>
</dbReference>
<proteinExistence type="inferred from homology"/>
<dbReference type="Pfam" id="PF21156">
    <property type="entry name" value="ISOA1-3_C"/>
    <property type="match status" value="1"/>
</dbReference>
<dbReference type="SMART" id="SM00642">
    <property type="entry name" value="Aamy"/>
    <property type="match status" value="1"/>
</dbReference>
<gene>
    <name evidence="3" type="ORF">FVE85_1033</name>
</gene>
<dbReference type="InterPro" id="IPR048650">
    <property type="entry name" value="ISOA1-3-like_C"/>
</dbReference>
<organism evidence="3 4">
    <name type="scientific">Porphyridium purpureum</name>
    <name type="common">Red alga</name>
    <name type="synonym">Porphyridium cruentum</name>
    <dbReference type="NCBI Taxonomy" id="35688"/>
    <lineage>
        <taxon>Eukaryota</taxon>
        <taxon>Rhodophyta</taxon>
        <taxon>Bangiophyceae</taxon>
        <taxon>Porphyridiales</taxon>
        <taxon>Porphyridiaceae</taxon>
        <taxon>Porphyridium</taxon>
    </lineage>
</organism>
<dbReference type="PANTHER" id="PTHR43002">
    <property type="entry name" value="GLYCOGEN DEBRANCHING ENZYME"/>
    <property type="match status" value="1"/>
</dbReference>
<keyword evidence="4" id="KW-1185">Reference proteome</keyword>
<dbReference type="Gene3D" id="2.60.40.1180">
    <property type="entry name" value="Golgi alpha-mannosidase II"/>
    <property type="match status" value="1"/>
</dbReference>
<dbReference type="SUPFAM" id="SSF51445">
    <property type="entry name" value="(Trans)glycosidases"/>
    <property type="match status" value="1"/>
</dbReference>
<dbReference type="Proteomes" id="UP000324585">
    <property type="component" value="Unassembled WGS sequence"/>
</dbReference>
<dbReference type="Gene3D" id="3.20.20.80">
    <property type="entry name" value="Glycosidases"/>
    <property type="match status" value="1"/>
</dbReference>
<evidence type="ECO:0000259" key="2">
    <source>
        <dbReference type="SMART" id="SM00642"/>
    </source>
</evidence>